<dbReference type="SUPFAM" id="SSF56349">
    <property type="entry name" value="DNA breaking-rejoining enzymes"/>
    <property type="match status" value="1"/>
</dbReference>
<dbReference type="CDD" id="cd00397">
    <property type="entry name" value="DNA_BRE_C"/>
    <property type="match status" value="1"/>
</dbReference>
<dbReference type="InterPro" id="IPR050090">
    <property type="entry name" value="Tyrosine_recombinase_XerCD"/>
</dbReference>
<comment type="caution">
    <text evidence="3">The sequence shown here is derived from an EMBL/GenBank/DDBJ whole genome shotgun (WGS) entry which is preliminary data.</text>
</comment>
<dbReference type="PROSITE" id="PS51898">
    <property type="entry name" value="TYR_RECOMBINASE"/>
    <property type="match status" value="1"/>
</dbReference>
<accession>X0X5U6</accession>
<dbReference type="Gene3D" id="1.10.443.10">
    <property type="entry name" value="Intergrase catalytic core"/>
    <property type="match status" value="1"/>
</dbReference>
<feature type="non-terminal residue" evidence="3">
    <location>
        <position position="249"/>
    </location>
</feature>
<dbReference type="PANTHER" id="PTHR30349">
    <property type="entry name" value="PHAGE INTEGRASE-RELATED"/>
    <property type="match status" value="1"/>
</dbReference>
<dbReference type="InterPro" id="IPR011010">
    <property type="entry name" value="DNA_brk_join_enz"/>
</dbReference>
<dbReference type="InterPro" id="IPR013762">
    <property type="entry name" value="Integrase-like_cat_sf"/>
</dbReference>
<dbReference type="GO" id="GO:0006310">
    <property type="term" value="P:DNA recombination"/>
    <property type="evidence" value="ECO:0007669"/>
    <property type="project" value="UniProtKB-KW"/>
</dbReference>
<feature type="domain" description="Tyr recombinase" evidence="2">
    <location>
        <begin position="63"/>
        <end position="243"/>
    </location>
</feature>
<evidence type="ECO:0000256" key="1">
    <source>
        <dbReference type="ARBA" id="ARBA00023172"/>
    </source>
</evidence>
<proteinExistence type="predicted"/>
<dbReference type="Pfam" id="PF00589">
    <property type="entry name" value="Phage_integrase"/>
    <property type="match status" value="1"/>
</dbReference>
<keyword evidence="1" id="KW-0233">DNA recombination</keyword>
<reference evidence="3" key="1">
    <citation type="journal article" date="2014" name="Front. Microbiol.">
        <title>High frequency of phylogenetically diverse reductive dehalogenase-homologous genes in deep subseafloor sedimentary metagenomes.</title>
        <authorList>
            <person name="Kawai M."/>
            <person name="Futagami T."/>
            <person name="Toyoda A."/>
            <person name="Takaki Y."/>
            <person name="Nishi S."/>
            <person name="Hori S."/>
            <person name="Arai W."/>
            <person name="Tsubouchi T."/>
            <person name="Morono Y."/>
            <person name="Uchiyama I."/>
            <person name="Ito T."/>
            <person name="Fujiyama A."/>
            <person name="Inagaki F."/>
            <person name="Takami H."/>
        </authorList>
    </citation>
    <scope>NUCLEOTIDE SEQUENCE</scope>
    <source>
        <strain evidence="3">Expedition CK06-06</strain>
    </source>
</reference>
<evidence type="ECO:0000313" key="3">
    <source>
        <dbReference type="EMBL" id="GAG38420.1"/>
    </source>
</evidence>
<dbReference type="AlphaFoldDB" id="X0X5U6"/>
<feature type="non-terminal residue" evidence="3">
    <location>
        <position position="1"/>
    </location>
</feature>
<sequence>IRPSTADDMRRVLHEIEGKDLAEASKTEFRKTIKVFYKWLNGGERYPECVEWIKTTEKRSNNKLPEELLTEEEVKRMISAAWTPRDRAIISLLWESGCRVGELLTMRIKNVSFEENLTRITVLGKTGARRVPLLDSTPYLAEWLENHPFNEDSDAFLWVGIGNVGRGEFLKYPALRKMLVNVAKKAKVKKKVNPHNFRHSRATFLANHLTEAQMNQYLGWVRGSDMAATYVHLSGRDVDDAILKMRGLS</sequence>
<protein>
    <recommendedName>
        <fullName evidence="2">Tyr recombinase domain-containing protein</fullName>
    </recommendedName>
</protein>
<gene>
    <name evidence="3" type="ORF">S01H1_67411</name>
</gene>
<name>X0X5U6_9ZZZZ</name>
<evidence type="ECO:0000259" key="2">
    <source>
        <dbReference type="PROSITE" id="PS51898"/>
    </source>
</evidence>
<dbReference type="InterPro" id="IPR002104">
    <property type="entry name" value="Integrase_catalytic"/>
</dbReference>
<organism evidence="3">
    <name type="scientific">marine sediment metagenome</name>
    <dbReference type="NCBI Taxonomy" id="412755"/>
    <lineage>
        <taxon>unclassified sequences</taxon>
        <taxon>metagenomes</taxon>
        <taxon>ecological metagenomes</taxon>
    </lineage>
</organism>
<dbReference type="EMBL" id="BARS01044645">
    <property type="protein sequence ID" value="GAG38420.1"/>
    <property type="molecule type" value="Genomic_DNA"/>
</dbReference>
<dbReference type="PANTHER" id="PTHR30349:SF87">
    <property type="entry name" value="TRANSPOSASE A"/>
    <property type="match status" value="1"/>
</dbReference>
<dbReference type="GO" id="GO:0003677">
    <property type="term" value="F:DNA binding"/>
    <property type="evidence" value="ECO:0007669"/>
    <property type="project" value="InterPro"/>
</dbReference>
<dbReference type="GO" id="GO:0015074">
    <property type="term" value="P:DNA integration"/>
    <property type="evidence" value="ECO:0007669"/>
    <property type="project" value="InterPro"/>
</dbReference>